<evidence type="ECO:0000256" key="1">
    <source>
        <dbReference type="ARBA" id="ARBA00009431"/>
    </source>
</evidence>
<evidence type="ECO:0000313" key="7">
    <source>
        <dbReference type="EMBL" id="KAH9368134.1"/>
    </source>
</evidence>
<keyword evidence="4" id="KW-0732">Signal</keyword>
<dbReference type="PANTHER" id="PTHR11802">
    <property type="entry name" value="SERINE PROTEASE FAMILY S10 SERINE CARBOXYPEPTIDASE"/>
    <property type="match status" value="1"/>
</dbReference>
<keyword evidence="5" id="KW-0378">Hydrolase</keyword>
<dbReference type="EMBL" id="JABSTR010000004">
    <property type="protein sequence ID" value="KAH9368134.1"/>
    <property type="molecule type" value="Genomic_DNA"/>
</dbReference>
<proteinExistence type="inferred from homology"/>
<dbReference type="InterPro" id="IPR029058">
    <property type="entry name" value="AB_hydrolase_fold"/>
</dbReference>
<dbReference type="InterPro" id="IPR001563">
    <property type="entry name" value="Peptidase_S10"/>
</dbReference>
<protein>
    <recommendedName>
        <fullName evidence="9">Serine carboxypeptidase</fullName>
    </recommendedName>
</protein>
<keyword evidence="2" id="KW-0121">Carboxypeptidase</keyword>
<dbReference type="Pfam" id="PF00450">
    <property type="entry name" value="Peptidase_S10"/>
    <property type="match status" value="1"/>
</dbReference>
<keyword evidence="3" id="KW-0645">Protease</keyword>
<dbReference type="PANTHER" id="PTHR11802:SF472">
    <property type="entry name" value="SERINE CARBOXYPEPTIDASE CPVL-RELATED"/>
    <property type="match status" value="1"/>
</dbReference>
<evidence type="ECO:0008006" key="9">
    <source>
        <dbReference type="Google" id="ProtNLM"/>
    </source>
</evidence>
<reference evidence="7 8" key="1">
    <citation type="journal article" date="2020" name="Cell">
        <title>Large-Scale Comparative Analyses of Tick Genomes Elucidate Their Genetic Diversity and Vector Capacities.</title>
        <authorList>
            <consortium name="Tick Genome and Microbiome Consortium (TIGMIC)"/>
            <person name="Jia N."/>
            <person name="Wang J."/>
            <person name="Shi W."/>
            <person name="Du L."/>
            <person name="Sun Y."/>
            <person name="Zhan W."/>
            <person name="Jiang J.F."/>
            <person name="Wang Q."/>
            <person name="Zhang B."/>
            <person name="Ji P."/>
            <person name="Bell-Sakyi L."/>
            <person name="Cui X.M."/>
            <person name="Yuan T.T."/>
            <person name="Jiang B.G."/>
            <person name="Yang W.F."/>
            <person name="Lam T.T."/>
            <person name="Chang Q.C."/>
            <person name="Ding S.J."/>
            <person name="Wang X.J."/>
            <person name="Zhu J.G."/>
            <person name="Ruan X.D."/>
            <person name="Zhao L."/>
            <person name="Wei J.T."/>
            <person name="Ye R.Z."/>
            <person name="Que T.C."/>
            <person name="Du C.H."/>
            <person name="Zhou Y.H."/>
            <person name="Cheng J.X."/>
            <person name="Dai P.F."/>
            <person name="Guo W.B."/>
            <person name="Han X.H."/>
            <person name="Huang E.J."/>
            <person name="Li L.F."/>
            <person name="Wei W."/>
            <person name="Gao Y.C."/>
            <person name="Liu J.Z."/>
            <person name="Shao H.Z."/>
            <person name="Wang X."/>
            <person name="Wang C.C."/>
            <person name="Yang T.C."/>
            <person name="Huo Q.B."/>
            <person name="Li W."/>
            <person name="Chen H.Y."/>
            <person name="Chen S.E."/>
            <person name="Zhou L.G."/>
            <person name="Ni X.B."/>
            <person name="Tian J.H."/>
            <person name="Sheng Y."/>
            <person name="Liu T."/>
            <person name="Pan Y.S."/>
            <person name="Xia L.Y."/>
            <person name="Li J."/>
            <person name="Zhao F."/>
            <person name="Cao W.C."/>
        </authorList>
    </citation>
    <scope>NUCLEOTIDE SEQUENCE [LARGE SCALE GENOMIC DNA]</scope>
    <source>
        <strain evidence="7">HaeL-2018</strain>
    </source>
</reference>
<evidence type="ECO:0000256" key="2">
    <source>
        <dbReference type="ARBA" id="ARBA00022645"/>
    </source>
</evidence>
<keyword evidence="8" id="KW-1185">Reference proteome</keyword>
<gene>
    <name evidence="7" type="ORF">HPB48_018833</name>
</gene>
<dbReference type="SUPFAM" id="SSF53474">
    <property type="entry name" value="alpha/beta-Hydrolases"/>
    <property type="match status" value="1"/>
</dbReference>
<evidence type="ECO:0000256" key="4">
    <source>
        <dbReference type="ARBA" id="ARBA00022729"/>
    </source>
</evidence>
<organism evidence="7 8">
    <name type="scientific">Haemaphysalis longicornis</name>
    <name type="common">Bush tick</name>
    <dbReference type="NCBI Taxonomy" id="44386"/>
    <lineage>
        <taxon>Eukaryota</taxon>
        <taxon>Metazoa</taxon>
        <taxon>Ecdysozoa</taxon>
        <taxon>Arthropoda</taxon>
        <taxon>Chelicerata</taxon>
        <taxon>Arachnida</taxon>
        <taxon>Acari</taxon>
        <taxon>Parasitiformes</taxon>
        <taxon>Ixodida</taxon>
        <taxon>Ixodoidea</taxon>
        <taxon>Ixodidae</taxon>
        <taxon>Haemaphysalinae</taxon>
        <taxon>Haemaphysalis</taxon>
    </lineage>
</organism>
<dbReference type="GO" id="GO:0006508">
    <property type="term" value="P:proteolysis"/>
    <property type="evidence" value="ECO:0007669"/>
    <property type="project" value="UniProtKB-KW"/>
</dbReference>
<comment type="similarity">
    <text evidence="1">Belongs to the peptidase S10 family.</text>
</comment>
<comment type="caution">
    <text evidence="7">The sequence shown here is derived from an EMBL/GenBank/DDBJ whole genome shotgun (WGS) entry which is preliminary data.</text>
</comment>
<dbReference type="Gene3D" id="3.40.50.1820">
    <property type="entry name" value="alpha/beta hydrolase"/>
    <property type="match status" value="1"/>
</dbReference>
<evidence type="ECO:0000256" key="5">
    <source>
        <dbReference type="ARBA" id="ARBA00022801"/>
    </source>
</evidence>
<keyword evidence="6" id="KW-0325">Glycoprotein</keyword>
<sequence>MLWLQGGPGTSSLTGFFVEHGPYYVDEDLAPHLRRITWTRRISMLYVDNPVNTGFSFTESEEGKARNLSDVSRDMVEFLQQFFTLFQDYSSNDFYLGGESFAGK</sequence>
<dbReference type="GO" id="GO:0004185">
    <property type="term" value="F:serine-type carboxypeptidase activity"/>
    <property type="evidence" value="ECO:0007669"/>
    <property type="project" value="InterPro"/>
</dbReference>
<evidence type="ECO:0000256" key="6">
    <source>
        <dbReference type="ARBA" id="ARBA00023180"/>
    </source>
</evidence>
<dbReference type="PRINTS" id="PR00724">
    <property type="entry name" value="CRBOXYPTASEC"/>
</dbReference>
<name>A0A9J6FPN7_HAELO</name>
<dbReference type="OrthoDB" id="6428481at2759"/>
<dbReference type="Proteomes" id="UP000821853">
    <property type="component" value="Chromosome 2"/>
</dbReference>
<evidence type="ECO:0000313" key="8">
    <source>
        <dbReference type="Proteomes" id="UP000821853"/>
    </source>
</evidence>
<accession>A0A9J6FPN7</accession>
<dbReference type="VEuPathDB" id="VectorBase:HLOH_048610"/>
<evidence type="ECO:0000256" key="3">
    <source>
        <dbReference type="ARBA" id="ARBA00022670"/>
    </source>
</evidence>
<dbReference type="AlphaFoldDB" id="A0A9J6FPN7"/>